<accession>A0A139ASL2</accession>
<evidence type="ECO:0000313" key="3">
    <source>
        <dbReference type="Proteomes" id="UP000070544"/>
    </source>
</evidence>
<protein>
    <recommendedName>
        <fullName evidence="4">Extracellular membrane protein CFEM domain-containing protein</fullName>
    </recommendedName>
</protein>
<proteinExistence type="predicted"/>
<feature type="chain" id="PRO_5007296371" description="Extracellular membrane protein CFEM domain-containing protein" evidence="1">
    <location>
        <begin position="21"/>
        <end position="177"/>
    </location>
</feature>
<organism evidence="2 3">
    <name type="scientific">Gonapodya prolifera (strain JEL478)</name>
    <name type="common">Monoblepharis prolifera</name>
    <dbReference type="NCBI Taxonomy" id="1344416"/>
    <lineage>
        <taxon>Eukaryota</taxon>
        <taxon>Fungi</taxon>
        <taxon>Fungi incertae sedis</taxon>
        <taxon>Chytridiomycota</taxon>
        <taxon>Chytridiomycota incertae sedis</taxon>
        <taxon>Monoblepharidomycetes</taxon>
        <taxon>Monoblepharidales</taxon>
        <taxon>Gonapodyaceae</taxon>
        <taxon>Gonapodya</taxon>
    </lineage>
</organism>
<feature type="signal peptide" evidence="1">
    <location>
        <begin position="1"/>
        <end position="20"/>
    </location>
</feature>
<gene>
    <name evidence="2" type="ORF">M427DRAFT_152227</name>
</gene>
<sequence>MRSLCVVLAITSQLLFSALAVPLFSRDIVLPCMTAADCPPPDAQLSVSWQCSKNLCTAVCANGSPDIAACGAVNSNTSMIVSPATVTLPGVPPASQVVIPTAVASNAKSLPATLPGSGPAATLAPNDTSFSSATQSSAAATASATASAIAGKAGAGTKRGSLSALIFPAIVAAVFSI</sequence>
<reference evidence="2 3" key="1">
    <citation type="journal article" date="2015" name="Genome Biol. Evol.">
        <title>Phylogenomic analyses indicate that early fungi evolved digesting cell walls of algal ancestors of land plants.</title>
        <authorList>
            <person name="Chang Y."/>
            <person name="Wang S."/>
            <person name="Sekimoto S."/>
            <person name="Aerts A.L."/>
            <person name="Choi C."/>
            <person name="Clum A."/>
            <person name="LaButti K.M."/>
            <person name="Lindquist E.A."/>
            <person name="Yee Ngan C."/>
            <person name="Ohm R.A."/>
            <person name="Salamov A.A."/>
            <person name="Grigoriev I.V."/>
            <person name="Spatafora J.W."/>
            <person name="Berbee M.L."/>
        </authorList>
    </citation>
    <scope>NUCLEOTIDE SEQUENCE [LARGE SCALE GENOMIC DNA]</scope>
    <source>
        <strain evidence="2 3">JEL478</strain>
    </source>
</reference>
<name>A0A139ASL2_GONPJ</name>
<dbReference type="EMBL" id="KQ965737">
    <property type="protein sequence ID" value="KXS19732.1"/>
    <property type="molecule type" value="Genomic_DNA"/>
</dbReference>
<keyword evidence="1" id="KW-0732">Signal</keyword>
<evidence type="ECO:0000313" key="2">
    <source>
        <dbReference type="EMBL" id="KXS19732.1"/>
    </source>
</evidence>
<evidence type="ECO:0000256" key="1">
    <source>
        <dbReference type="SAM" id="SignalP"/>
    </source>
</evidence>
<keyword evidence="3" id="KW-1185">Reference proteome</keyword>
<dbReference type="AlphaFoldDB" id="A0A139ASL2"/>
<evidence type="ECO:0008006" key="4">
    <source>
        <dbReference type="Google" id="ProtNLM"/>
    </source>
</evidence>
<dbReference type="Proteomes" id="UP000070544">
    <property type="component" value="Unassembled WGS sequence"/>
</dbReference>